<feature type="modified residue" description="Phosphohistidine" evidence="2">
    <location>
        <position position="62"/>
    </location>
</feature>
<keyword evidence="2" id="KW-0597">Phosphoprotein</keyword>
<dbReference type="Proteomes" id="UP000663400">
    <property type="component" value="Chromosome"/>
</dbReference>
<proteinExistence type="predicted"/>
<keyword evidence="5" id="KW-1185">Reference proteome</keyword>
<dbReference type="EMBL" id="CP071517">
    <property type="protein sequence ID" value="QSX74375.1"/>
    <property type="molecule type" value="Genomic_DNA"/>
</dbReference>
<gene>
    <name evidence="4" type="ORF">HIV01_014445</name>
</gene>
<dbReference type="PROSITE" id="PS50894">
    <property type="entry name" value="HPT"/>
    <property type="match status" value="1"/>
</dbReference>
<sequence length="125" mass="13562">MAVAAMGGNGDLDLAAAARLLGDEQLVPLVADAFASSAPALLQQLRQSVLADDQTEVRRHLHRLTPTLALLASQDLQDQCERVFALWRAPRTAEREARSLALVDRLDALAREATQWVNRSDPAAP</sequence>
<evidence type="ECO:0000256" key="1">
    <source>
        <dbReference type="ARBA" id="ARBA00023012"/>
    </source>
</evidence>
<dbReference type="InterPro" id="IPR036641">
    <property type="entry name" value="HPT_dom_sf"/>
</dbReference>
<protein>
    <submittedName>
        <fullName evidence="4">Hpt domain-containing protein</fullName>
    </submittedName>
</protein>
<evidence type="ECO:0000313" key="5">
    <source>
        <dbReference type="Proteomes" id="UP000663400"/>
    </source>
</evidence>
<dbReference type="InterPro" id="IPR008207">
    <property type="entry name" value="Sig_transdc_His_kin_Hpt_dom"/>
</dbReference>
<evidence type="ECO:0000256" key="2">
    <source>
        <dbReference type="PROSITE-ProRule" id="PRU00110"/>
    </source>
</evidence>
<dbReference type="Pfam" id="PF01627">
    <property type="entry name" value="Hpt"/>
    <property type="match status" value="1"/>
</dbReference>
<reference evidence="4 5" key="1">
    <citation type="submission" date="2021-02" db="EMBL/GenBank/DDBJ databases">
        <title>Lysobacter arenosi sp. nov., isolated from soil of gangwondo yeongwol, south Korea.</title>
        <authorList>
            <person name="Kim K.R."/>
            <person name="Kim K.H."/>
            <person name="Jeon C.O."/>
        </authorList>
    </citation>
    <scope>NUCLEOTIDE SEQUENCE [LARGE SCALE GENOMIC DNA]</scope>
    <source>
        <strain evidence="4 5">R7</strain>
    </source>
</reference>
<dbReference type="Gene3D" id="1.20.120.160">
    <property type="entry name" value="HPT domain"/>
    <property type="match status" value="1"/>
</dbReference>
<name>A0ABX7R8D1_9GAMM</name>
<keyword evidence="1" id="KW-0902">Two-component regulatory system</keyword>
<dbReference type="RefSeq" id="WP_200608211.1">
    <property type="nucleotide sequence ID" value="NZ_CP071517.1"/>
</dbReference>
<dbReference type="SUPFAM" id="SSF47226">
    <property type="entry name" value="Histidine-containing phosphotransfer domain, HPT domain"/>
    <property type="match status" value="1"/>
</dbReference>
<evidence type="ECO:0000259" key="3">
    <source>
        <dbReference type="PROSITE" id="PS50894"/>
    </source>
</evidence>
<organism evidence="4 5">
    <name type="scientific">Lysobacter arenosi</name>
    <dbReference type="NCBI Taxonomy" id="2795387"/>
    <lineage>
        <taxon>Bacteria</taxon>
        <taxon>Pseudomonadati</taxon>
        <taxon>Pseudomonadota</taxon>
        <taxon>Gammaproteobacteria</taxon>
        <taxon>Lysobacterales</taxon>
        <taxon>Lysobacteraceae</taxon>
        <taxon>Lysobacter</taxon>
    </lineage>
</organism>
<evidence type="ECO:0000313" key="4">
    <source>
        <dbReference type="EMBL" id="QSX74375.1"/>
    </source>
</evidence>
<accession>A0ABX7R8D1</accession>
<feature type="domain" description="HPt" evidence="3">
    <location>
        <begin position="23"/>
        <end position="120"/>
    </location>
</feature>